<comment type="similarity">
    <text evidence="3 19">In the N-terminal section; belongs to the NnrE/AIBP family.</text>
</comment>
<comment type="catalytic activity">
    <reaction evidence="2 18 19">
        <text>(6R)-NADPHX = (6S)-NADPHX</text>
        <dbReference type="Rhea" id="RHEA:32227"/>
        <dbReference type="ChEBI" id="CHEBI:64076"/>
        <dbReference type="ChEBI" id="CHEBI:64077"/>
        <dbReference type="EC" id="5.1.99.6"/>
    </reaction>
</comment>
<protein>
    <recommendedName>
        <fullName evidence="19">Bifunctional NAD(P)H-hydrate repair enzyme</fullName>
    </recommendedName>
    <alternativeName>
        <fullName evidence="19">Nicotinamide nucleotide repair protein</fullName>
    </alternativeName>
    <domain>
        <recommendedName>
            <fullName evidence="19">ADP-dependent (S)-NAD(P)H-hydrate dehydratase</fullName>
            <ecNumber evidence="19">4.2.1.136</ecNumber>
        </recommendedName>
        <alternativeName>
            <fullName evidence="19">ADP-dependent NAD(P)HX dehydratase</fullName>
        </alternativeName>
    </domain>
    <domain>
        <recommendedName>
            <fullName evidence="19">NAD(P)H-hydrate epimerase</fullName>
            <ecNumber evidence="19">5.1.99.6</ecNumber>
        </recommendedName>
    </domain>
</protein>
<comment type="caution">
    <text evidence="18">Lacks conserved residue(s) required for the propagation of feature annotation.</text>
</comment>
<feature type="domain" description="YjeF N-terminal" evidence="21">
    <location>
        <begin position="9"/>
        <end position="223"/>
    </location>
</feature>
<feature type="binding site" evidence="18">
    <location>
        <position position="133"/>
    </location>
    <ligand>
        <name>K(+)</name>
        <dbReference type="ChEBI" id="CHEBI:29103"/>
    </ligand>
</feature>
<dbReference type="InterPro" id="IPR004443">
    <property type="entry name" value="YjeF_N_dom"/>
</dbReference>
<name>A0ABW9GWJ4_9FIRM</name>
<dbReference type="EC" id="4.2.1.136" evidence="19"/>
<comment type="catalytic activity">
    <reaction evidence="1 18 19">
        <text>(6R)-NADHX = (6S)-NADHX</text>
        <dbReference type="Rhea" id="RHEA:32215"/>
        <dbReference type="ChEBI" id="CHEBI:64074"/>
        <dbReference type="ChEBI" id="CHEBI:64075"/>
        <dbReference type="EC" id="5.1.99.6"/>
    </reaction>
</comment>
<evidence type="ECO:0000256" key="19">
    <source>
        <dbReference type="PIRNR" id="PIRNR017184"/>
    </source>
</evidence>
<dbReference type="Gene3D" id="3.40.50.10260">
    <property type="entry name" value="YjeF N-terminal domain"/>
    <property type="match status" value="1"/>
</dbReference>
<evidence type="ECO:0000256" key="4">
    <source>
        <dbReference type="ARBA" id="ARBA00009524"/>
    </source>
</evidence>
<dbReference type="RefSeq" id="WP_408976663.1">
    <property type="nucleotide sequence ID" value="NZ_JBJUVG010000002.1"/>
</dbReference>
<evidence type="ECO:0000256" key="2">
    <source>
        <dbReference type="ARBA" id="ARBA00000909"/>
    </source>
</evidence>
<dbReference type="EC" id="5.1.99.6" evidence="19"/>
<keyword evidence="7 17" id="KW-0067">ATP-binding</keyword>
<dbReference type="PIRSF" id="PIRSF017184">
    <property type="entry name" value="Nnr"/>
    <property type="match status" value="1"/>
</dbReference>
<comment type="cofactor">
    <cofactor evidence="17">
        <name>Mg(2+)</name>
        <dbReference type="ChEBI" id="CHEBI:18420"/>
    </cofactor>
</comment>
<dbReference type="PANTHER" id="PTHR12592:SF0">
    <property type="entry name" value="ATP-DEPENDENT (S)-NAD(P)H-HYDRATE DEHYDRATASE"/>
    <property type="match status" value="1"/>
</dbReference>
<comment type="caution">
    <text evidence="22">The sequence shown here is derived from an EMBL/GenBank/DDBJ whole genome shotgun (WGS) entry which is preliminary data.</text>
</comment>
<keyword evidence="6 17" id="KW-0547">Nucleotide-binding</keyword>
<comment type="function">
    <text evidence="17">Catalyzes the dehydration of the S-form of NAD(P)HX at the expense of ADP, which is converted to AMP. Together with NAD(P)HX epimerase, which catalyzes the epimerization of the S- and R-forms, the enzyme allows the repair of both epimers of NAD(P)HX, a damaged form of NAD(P)H that is a result of enzymatic or heat-dependent hydration.</text>
</comment>
<feature type="binding site" evidence="17">
    <location>
        <position position="383"/>
    </location>
    <ligand>
        <name>(6S)-NADPHX</name>
        <dbReference type="ChEBI" id="CHEBI:64076"/>
    </ligand>
</feature>
<dbReference type="NCBIfam" id="TIGR00197">
    <property type="entry name" value="yjeF_nterm"/>
    <property type="match status" value="1"/>
</dbReference>
<feature type="binding site" evidence="17">
    <location>
        <begin position="419"/>
        <end position="423"/>
    </location>
    <ligand>
        <name>AMP</name>
        <dbReference type="ChEBI" id="CHEBI:456215"/>
    </ligand>
</feature>
<evidence type="ECO:0000256" key="9">
    <source>
        <dbReference type="ARBA" id="ARBA00022958"/>
    </source>
</evidence>
<evidence type="ECO:0000256" key="10">
    <source>
        <dbReference type="ARBA" id="ARBA00023027"/>
    </source>
</evidence>
<dbReference type="Proteomes" id="UP001631949">
    <property type="component" value="Unassembled WGS sequence"/>
</dbReference>
<feature type="binding site" evidence="18">
    <location>
        <begin position="59"/>
        <end position="63"/>
    </location>
    <ligand>
        <name>(6S)-NADPHX</name>
        <dbReference type="ChEBI" id="CHEBI:64076"/>
    </ligand>
</feature>
<dbReference type="SUPFAM" id="SSF64153">
    <property type="entry name" value="YjeF N-terminal domain-like"/>
    <property type="match status" value="1"/>
</dbReference>
<evidence type="ECO:0000256" key="12">
    <source>
        <dbReference type="ARBA" id="ARBA00023239"/>
    </source>
</evidence>
<dbReference type="Pfam" id="PF01256">
    <property type="entry name" value="Carb_kinase"/>
    <property type="match status" value="1"/>
</dbReference>
<evidence type="ECO:0000259" key="21">
    <source>
        <dbReference type="PROSITE" id="PS51385"/>
    </source>
</evidence>
<dbReference type="NCBIfam" id="TIGR00196">
    <property type="entry name" value="yjeF_cterm"/>
    <property type="match status" value="1"/>
</dbReference>
<dbReference type="CDD" id="cd01171">
    <property type="entry name" value="YXKO-related"/>
    <property type="match status" value="1"/>
</dbReference>
<dbReference type="InterPro" id="IPR030677">
    <property type="entry name" value="Nnr"/>
</dbReference>
<dbReference type="PROSITE" id="PS51385">
    <property type="entry name" value="YJEF_N"/>
    <property type="match status" value="1"/>
</dbReference>
<evidence type="ECO:0000313" key="22">
    <source>
        <dbReference type="EMBL" id="MFM9413044.1"/>
    </source>
</evidence>
<feature type="binding site" evidence="18">
    <location>
        <position position="60"/>
    </location>
    <ligand>
        <name>K(+)</name>
        <dbReference type="ChEBI" id="CHEBI:29103"/>
    </ligand>
</feature>
<evidence type="ECO:0000256" key="15">
    <source>
        <dbReference type="ARBA" id="ARBA00048238"/>
    </source>
</evidence>
<comment type="similarity">
    <text evidence="17">Belongs to the NnrD/CARKD family.</text>
</comment>
<feature type="binding site" evidence="17">
    <location>
        <position position="448"/>
    </location>
    <ligand>
        <name>AMP</name>
        <dbReference type="ChEBI" id="CHEBI:456215"/>
    </ligand>
</feature>
<keyword evidence="9 18" id="KW-0630">Potassium</keyword>
<evidence type="ECO:0000256" key="17">
    <source>
        <dbReference type="HAMAP-Rule" id="MF_01965"/>
    </source>
</evidence>
<feature type="binding site" evidence="18">
    <location>
        <position position="166"/>
    </location>
    <ligand>
        <name>(6S)-NADPHX</name>
        <dbReference type="ChEBI" id="CHEBI:64076"/>
    </ligand>
</feature>
<keyword evidence="13" id="KW-0511">Multifunctional enzyme</keyword>
<comment type="similarity">
    <text evidence="4 19">In the C-terminal section; belongs to the NnrD/CARKD family.</text>
</comment>
<dbReference type="InterPro" id="IPR000631">
    <property type="entry name" value="CARKD"/>
</dbReference>
<accession>A0ABW9GWJ4</accession>
<evidence type="ECO:0000256" key="16">
    <source>
        <dbReference type="ARBA" id="ARBA00049209"/>
    </source>
</evidence>
<evidence type="ECO:0000256" key="5">
    <source>
        <dbReference type="ARBA" id="ARBA00022723"/>
    </source>
</evidence>
<comment type="catalytic activity">
    <reaction evidence="16 17 19">
        <text>(6S)-NADPHX + ADP = AMP + phosphate + NADPH + H(+)</text>
        <dbReference type="Rhea" id="RHEA:32235"/>
        <dbReference type="ChEBI" id="CHEBI:15378"/>
        <dbReference type="ChEBI" id="CHEBI:43474"/>
        <dbReference type="ChEBI" id="CHEBI:57783"/>
        <dbReference type="ChEBI" id="CHEBI:64076"/>
        <dbReference type="ChEBI" id="CHEBI:456215"/>
        <dbReference type="ChEBI" id="CHEBI:456216"/>
        <dbReference type="EC" id="4.2.1.136"/>
    </reaction>
</comment>
<comment type="function">
    <text evidence="14 19">Bifunctional enzyme that catalyzes the epimerization of the S- and R-forms of NAD(P)HX and the dehydration of the S-form of NAD(P)HX at the expense of ADP, which is converted to AMP. This allows the repair of both epimers of NAD(P)HX, a damaged form of NAD(P)H that is a result of enzymatic or heat-dependent hydration.</text>
</comment>
<keyword evidence="10 17" id="KW-0520">NAD</keyword>
<comment type="cofactor">
    <cofactor evidence="18 19">
        <name>K(+)</name>
        <dbReference type="ChEBI" id="CHEBI:29103"/>
    </cofactor>
    <text evidence="18 19">Binds 1 potassium ion per subunit.</text>
</comment>
<keyword evidence="5 18" id="KW-0479">Metal-binding</keyword>
<evidence type="ECO:0000256" key="6">
    <source>
        <dbReference type="ARBA" id="ARBA00022741"/>
    </source>
</evidence>
<evidence type="ECO:0000256" key="1">
    <source>
        <dbReference type="ARBA" id="ARBA00000013"/>
    </source>
</evidence>
<evidence type="ECO:0000256" key="18">
    <source>
        <dbReference type="HAMAP-Rule" id="MF_01966"/>
    </source>
</evidence>
<dbReference type="SUPFAM" id="SSF53613">
    <property type="entry name" value="Ribokinase-like"/>
    <property type="match status" value="1"/>
</dbReference>
<evidence type="ECO:0000256" key="11">
    <source>
        <dbReference type="ARBA" id="ARBA00023235"/>
    </source>
</evidence>
<comment type="similarity">
    <text evidence="18">Belongs to the NnrE/AIBP family.</text>
</comment>
<dbReference type="Pfam" id="PF03853">
    <property type="entry name" value="YjeF_N"/>
    <property type="match status" value="1"/>
</dbReference>
<dbReference type="PROSITE" id="PS01050">
    <property type="entry name" value="YJEF_C_2"/>
    <property type="match status" value="1"/>
</dbReference>
<keyword evidence="23" id="KW-1185">Reference proteome</keyword>
<dbReference type="InterPro" id="IPR017953">
    <property type="entry name" value="Carbohydrate_kinase_pred_CS"/>
</dbReference>
<comment type="catalytic activity">
    <reaction evidence="15 17 19">
        <text>(6S)-NADHX + ADP = AMP + phosphate + NADH + H(+)</text>
        <dbReference type="Rhea" id="RHEA:32223"/>
        <dbReference type="ChEBI" id="CHEBI:15378"/>
        <dbReference type="ChEBI" id="CHEBI:43474"/>
        <dbReference type="ChEBI" id="CHEBI:57945"/>
        <dbReference type="ChEBI" id="CHEBI:64074"/>
        <dbReference type="ChEBI" id="CHEBI:456215"/>
        <dbReference type="ChEBI" id="CHEBI:456216"/>
        <dbReference type="EC" id="4.2.1.136"/>
    </reaction>
</comment>
<dbReference type="PROSITE" id="PS51383">
    <property type="entry name" value="YJEF_C_3"/>
    <property type="match status" value="1"/>
</dbReference>
<feature type="binding site" evidence="18">
    <location>
        <begin position="137"/>
        <end position="143"/>
    </location>
    <ligand>
        <name>(6S)-NADPHX</name>
        <dbReference type="ChEBI" id="CHEBI:64076"/>
    </ligand>
</feature>
<evidence type="ECO:0000256" key="8">
    <source>
        <dbReference type="ARBA" id="ARBA00022857"/>
    </source>
</evidence>
<dbReference type="InterPro" id="IPR036652">
    <property type="entry name" value="YjeF_N_dom_sf"/>
</dbReference>
<dbReference type="HAMAP" id="MF_01965">
    <property type="entry name" value="NADHX_dehydratase"/>
    <property type="match status" value="1"/>
</dbReference>
<dbReference type="InterPro" id="IPR029056">
    <property type="entry name" value="Ribokinase-like"/>
</dbReference>
<keyword evidence="12 17" id="KW-0456">Lyase</keyword>
<proteinExistence type="inferred from homology"/>
<gene>
    <name evidence="18" type="primary">nnrE</name>
    <name evidence="17" type="synonym">nnrD</name>
    <name evidence="22" type="ORF">ACKQTC_01465</name>
</gene>
<dbReference type="PANTHER" id="PTHR12592">
    <property type="entry name" value="ATP-DEPENDENT (S)-NAD(P)H-HYDRATE DEHYDRATASE FAMILY MEMBER"/>
    <property type="match status" value="1"/>
</dbReference>
<comment type="subunit">
    <text evidence="17">Homotetramer.</text>
</comment>
<organism evidence="22 23">
    <name type="scientific">Peptococcus simiae</name>
    <dbReference type="NCBI Taxonomy" id="1643805"/>
    <lineage>
        <taxon>Bacteria</taxon>
        <taxon>Bacillati</taxon>
        <taxon>Bacillota</taxon>
        <taxon>Clostridia</taxon>
        <taxon>Eubacteriales</taxon>
        <taxon>Peptococcaceae</taxon>
        <taxon>Peptococcus</taxon>
    </lineage>
</organism>
<keyword evidence="8 17" id="KW-0521">NADP</keyword>
<reference evidence="22 23" key="1">
    <citation type="journal article" date="2016" name="Int. J. Syst. Evol. Microbiol.">
        <title>Peptococcus simiae sp. nov., isolated from rhesus macaque faeces and emended description of the genus Peptococcus.</title>
        <authorList>
            <person name="Shkoporov A.N."/>
            <person name="Efimov B.A."/>
            <person name="Kondova I."/>
            <person name="Ouwerling B."/>
            <person name="Chaplin A.V."/>
            <person name="Shcherbakova V.A."/>
            <person name="Langermans J.A.M."/>
        </authorList>
    </citation>
    <scope>NUCLEOTIDE SEQUENCE [LARGE SCALE GENOMIC DNA]</scope>
    <source>
        <strain evidence="22 23">M108</strain>
    </source>
</reference>
<evidence type="ECO:0000256" key="7">
    <source>
        <dbReference type="ARBA" id="ARBA00022840"/>
    </source>
</evidence>
<sequence length="509" mass="54346">MYLVNRQEMKEIDARAIDQWRFPSLILMENAARSITEALFETYEDLMDRRIIVLCGPGNNGGDGLAVARMLHLKGAKVAVYIVNESSDQKTSIDHGVNREIIDHLSIRVFDIHREGQLRLLKANLNHCDLLIDALFGVGLDRPLSALVTEIIDIANERDLPVVAIDCPSGLNADNGQVEGAVLECTDTLALTLPKVGFYAGRGPDVCGRVQVLDIGIPSEVADSLAVKTSLLTAADAKVKKDKRPADCYKHQFGHVGIIAGSVGMSGAAVLTAQAALRTGAGLVSVLADKRIFHAVSTVMPEAMVRPVQWPSPSALDWLLARANVLCLGPGLGLDEAKEETLRYLLDHGDQPLVLDADGLTLLARLGLDGLKEASRELILTPHPGEFKRLCGESHDPKVSRLEAARAFAEKYRVTLVLKGFQTVVAAADGRAAVNSINSPALATAGAGDVLAGMITALIGQGLSPFEAATTAVALHGQCGRNCADIYGEDSTLAGDLIQEIAKELRRGK</sequence>
<evidence type="ECO:0000256" key="14">
    <source>
        <dbReference type="ARBA" id="ARBA00025153"/>
    </source>
</evidence>
<feature type="binding site" evidence="17">
    <location>
        <position position="449"/>
    </location>
    <ligand>
        <name>(6S)-NADPHX</name>
        <dbReference type="ChEBI" id="CHEBI:64076"/>
    </ligand>
</feature>
<evidence type="ECO:0000256" key="13">
    <source>
        <dbReference type="ARBA" id="ARBA00023268"/>
    </source>
</evidence>
<dbReference type="EMBL" id="JBJUVG010000002">
    <property type="protein sequence ID" value="MFM9413044.1"/>
    <property type="molecule type" value="Genomic_DNA"/>
</dbReference>
<feature type="binding site" evidence="17">
    <location>
        <position position="331"/>
    </location>
    <ligand>
        <name>(6S)-NADPHX</name>
        <dbReference type="ChEBI" id="CHEBI:64076"/>
    </ligand>
</feature>
<feature type="binding site" evidence="17">
    <location>
        <position position="268"/>
    </location>
    <ligand>
        <name>(6S)-NADPHX</name>
        <dbReference type="ChEBI" id="CHEBI:64076"/>
    </ligand>
</feature>
<dbReference type="HAMAP" id="MF_01966">
    <property type="entry name" value="NADHX_epimerase"/>
    <property type="match status" value="1"/>
</dbReference>
<evidence type="ECO:0000313" key="23">
    <source>
        <dbReference type="Proteomes" id="UP001631949"/>
    </source>
</evidence>
<feature type="domain" description="YjeF C-terminal" evidence="20">
    <location>
        <begin position="233"/>
        <end position="508"/>
    </location>
</feature>
<evidence type="ECO:0000256" key="3">
    <source>
        <dbReference type="ARBA" id="ARBA00006001"/>
    </source>
</evidence>
<keyword evidence="11 18" id="KW-0413">Isomerase</keyword>
<evidence type="ECO:0000259" key="20">
    <source>
        <dbReference type="PROSITE" id="PS51383"/>
    </source>
</evidence>
<dbReference type="Gene3D" id="3.40.1190.20">
    <property type="match status" value="1"/>
</dbReference>
<comment type="function">
    <text evidence="18">Catalyzes the epimerization of the S- and R-forms of NAD(P)HX, a damaged form of NAD(P)H that is a result of enzymatic or heat-dependent hydration. This is a prerequisite for the S-specific NAD(P)H-hydrate dehydratase to allow the repair of both epimers of NAD(P)HX.</text>
</comment>
<feature type="binding site" evidence="18">
    <location>
        <position position="169"/>
    </location>
    <ligand>
        <name>K(+)</name>
        <dbReference type="ChEBI" id="CHEBI:29103"/>
    </ligand>
</feature>